<keyword evidence="6" id="KW-0597">Phosphoprotein</keyword>
<dbReference type="InterPro" id="IPR050512">
    <property type="entry name" value="Sulf_AdTrans/APS_kinase"/>
</dbReference>
<dbReference type="HAMAP" id="MF_00065">
    <property type="entry name" value="Adenylyl_sulf_kinase"/>
    <property type="match status" value="1"/>
</dbReference>
<evidence type="ECO:0000256" key="2">
    <source>
        <dbReference type="ARBA" id="ARBA00012121"/>
    </source>
</evidence>
<dbReference type="InterPro" id="IPR059117">
    <property type="entry name" value="APS_kinase_dom"/>
</dbReference>
<dbReference type="CDD" id="cd02027">
    <property type="entry name" value="APSK"/>
    <property type="match status" value="1"/>
</dbReference>
<evidence type="ECO:0000256" key="4">
    <source>
        <dbReference type="ARBA" id="ARBA00022741"/>
    </source>
</evidence>
<evidence type="ECO:0000256" key="3">
    <source>
        <dbReference type="ARBA" id="ARBA00022679"/>
    </source>
</evidence>
<keyword evidence="6 7" id="KW-0418">Kinase</keyword>
<accession>A0A840G9H6</accession>
<feature type="binding site" evidence="6">
    <location>
        <begin position="18"/>
        <end position="25"/>
    </location>
    <ligand>
        <name>ATP</name>
        <dbReference type="ChEBI" id="CHEBI:30616"/>
    </ligand>
</feature>
<protein>
    <recommendedName>
        <fullName evidence="2 6">Adenylyl-sulfate kinase</fullName>
        <ecNumber evidence="2 6">2.7.1.25</ecNumber>
    </recommendedName>
    <alternativeName>
        <fullName evidence="6">APS kinase</fullName>
    </alternativeName>
    <alternativeName>
        <fullName evidence="6">ATP adenosine-5'-phosphosulfate 3'-phosphotransferase</fullName>
    </alternativeName>
    <alternativeName>
        <fullName evidence="6">Adenosine-5'-phosphosulfate kinase</fullName>
    </alternativeName>
</protein>
<evidence type="ECO:0000259" key="8">
    <source>
        <dbReference type="Pfam" id="PF01583"/>
    </source>
</evidence>
<dbReference type="GO" id="GO:0005737">
    <property type="term" value="C:cytoplasm"/>
    <property type="evidence" value="ECO:0007669"/>
    <property type="project" value="TreeGrafter"/>
</dbReference>
<evidence type="ECO:0000256" key="1">
    <source>
        <dbReference type="ARBA" id="ARBA00001823"/>
    </source>
</evidence>
<comment type="pathway">
    <text evidence="6 7">Sulfur metabolism; hydrogen sulfide biosynthesis; sulfite from sulfate: step 2/3.</text>
</comment>
<feature type="domain" description="APS kinase" evidence="8">
    <location>
        <begin position="11"/>
        <end position="160"/>
    </location>
</feature>
<evidence type="ECO:0000256" key="6">
    <source>
        <dbReference type="HAMAP-Rule" id="MF_00065"/>
    </source>
</evidence>
<dbReference type="InterPro" id="IPR027417">
    <property type="entry name" value="P-loop_NTPase"/>
</dbReference>
<dbReference type="SUPFAM" id="SSF52540">
    <property type="entry name" value="P-loop containing nucleoside triphosphate hydrolases"/>
    <property type="match status" value="1"/>
</dbReference>
<dbReference type="AlphaFoldDB" id="A0A840G9H6"/>
<dbReference type="GO" id="GO:0070814">
    <property type="term" value="P:hydrogen sulfide biosynthetic process"/>
    <property type="evidence" value="ECO:0007669"/>
    <property type="project" value="UniProtKB-UniRule"/>
</dbReference>
<keyword evidence="4 6" id="KW-0547">Nucleotide-binding</keyword>
<sequence length="184" mass="19948">MKSPHVETTGSFVVWLTGLSGAGKSTLAYELRNRFLISGTLSVVLDGDRIRSGLCRDLGFAPQDRRENVRRAAEVAKLILESGQIAIVALISPTQDDRQLARRIVGAPNFVEVYCQCPLEICEARDVKGLYRLARSGGISQFTGISAPYEPPLEPDVVVNTAASSLAECVGELLSFIEVRQAGR</sequence>
<dbReference type="GO" id="GO:0004781">
    <property type="term" value="F:sulfate adenylyltransferase (ATP) activity"/>
    <property type="evidence" value="ECO:0007669"/>
    <property type="project" value="TreeGrafter"/>
</dbReference>
<comment type="catalytic activity">
    <reaction evidence="1 6 7">
        <text>adenosine 5'-phosphosulfate + ATP = 3'-phosphoadenylyl sulfate + ADP + H(+)</text>
        <dbReference type="Rhea" id="RHEA:24152"/>
        <dbReference type="ChEBI" id="CHEBI:15378"/>
        <dbReference type="ChEBI" id="CHEBI:30616"/>
        <dbReference type="ChEBI" id="CHEBI:58243"/>
        <dbReference type="ChEBI" id="CHEBI:58339"/>
        <dbReference type="ChEBI" id="CHEBI:456216"/>
        <dbReference type="EC" id="2.7.1.25"/>
    </reaction>
</comment>
<dbReference type="NCBIfam" id="TIGR00455">
    <property type="entry name" value="apsK"/>
    <property type="match status" value="1"/>
</dbReference>
<feature type="active site" description="Phosphoserine intermediate" evidence="6">
    <location>
        <position position="92"/>
    </location>
</feature>
<dbReference type="PANTHER" id="PTHR42700:SF1">
    <property type="entry name" value="SULFATE ADENYLYLTRANSFERASE"/>
    <property type="match status" value="1"/>
</dbReference>
<evidence type="ECO:0000256" key="5">
    <source>
        <dbReference type="ARBA" id="ARBA00022840"/>
    </source>
</evidence>
<name>A0A840G9H6_9BURK</name>
<dbReference type="PANTHER" id="PTHR42700">
    <property type="entry name" value="SULFATE ADENYLYLTRANSFERASE"/>
    <property type="match status" value="1"/>
</dbReference>
<dbReference type="Gene3D" id="3.40.50.300">
    <property type="entry name" value="P-loop containing nucleotide triphosphate hydrolases"/>
    <property type="match status" value="1"/>
</dbReference>
<evidence type="ECO:0000256" key="7">
    <source>
        <dbReference type="RuleBase" id="RU004347"/>
    </source>
</evidence>
<dbReference type="GO" id="GO:0019379">
    <property type="term" value="P:sulfate assimilation, phosphoadenylyl sulfate reduction by phosphoadenylyl-sulfate reductase (thioredoxin)"/>
    <property type="evidence" value="ECO:0007669"/>
    <property type="project" value="TreeGrafter"/>
</dbReference>
<keyword evidence="3 6" id="KW-0808">Transferase</keyword>
<dbReference type="RefSeq" id="WP_184642569.1">
    <property type="nucleotide sequence ID" value="NZ_JACIFZ010000016.1"/>
</dbReference>
<comment type="similarity">
    <text evidence="6 7">Belongs to the APS kinase family.</text>
</comment>
<comment type="function">
    <text evidence="6 7">Catalyzes the synthesis of activated sulfate.</text>
</comment>
<dbReference type="EMBL" id="JACIFZ010000016">
    <property type="protein sequence ID" value="MBB4225861.1"/>
    <property type="molecule type" value="Genomic_DNA"/>
</dbReference>
<gene>
    <name evidence="6" type="primary">cysC</name>
    <name evidence="9" type="ORF">GGD71_006674</name>
</gene>
<dbReference type="GO" id="GO:0010134">
    <property type="term" value="P:sulfate assimilation via adenylyl sulfate reduction"/>
    <property type="evidence" value="ECO:0007669"/>
    <property type="project" value="TreeGrafter"/>
</dbReference>
<dbReference type="GO" id="GO:0004020">
    <property type="term" value="F:adenylylsulfate kinase activity"/>
    <property type="evidence" value="ECO:0007669"/>
    <property type="project" value="UniProtKB-UniRule"/>
</dbReference>
<dbReference type="Pfam" id="PF01583">
    <property type="entry name" value="APS_kinase"/>
    <property type="match status" value="1"/>
</dbReference>
<organism evidence="9 10">
    <name type="scientific">Variovorax guangxiensis</name>
    <dbReference type="NCBI Taxonomy" id="1775474"/>
    <lineage>
        <taxon>Bacteria</taxon>
        <taxon>Pseudomonadati</taxon>
        <taxon>Pseudomonadota</taxon>
        <taxon>Betaproteobacteria</taxon>
        <taxon>Burkholderiales</taxon>
        <taxon>Comamonadaceae</taxon>
        <taxon>Variovorax</taxon>
    </lineage>
</organism>
<dbReference type="InterPro" id="IPR002891">
    <property type="entry name" value="APS"/>
</dbReference>
<dbReference type="UniPathway" id="UPA00140">
    <property type="reaction ID" value="UER00205"/>
</dbReference>
<keyword evidence="5 6" id="KW-0067">ATP-binding</keyword>
<comment type="caution">
    <text evidence="9">The sequence shown here is derived from an EMBL/GenBank/DDBJ whole genome shotgun (WGS) entry which is preliminary data.</text>
</comment>
<reference evidence="9 10" key="1">
    <citation type="submission" date="2020-08" db="EMBL/GenBank/DDBJ databases">
        <title>Genomic Encyclopedia of Type Strains, Phase IV (KMG-V): Genome sequencing to study the core and pangenomes of soil and plant-associated prokaryotes.</title>
        <authorList>
            <person name="Whitman W."/>
        </authorList>
    </citation>
    <scope>NUCLEOTIDE SEQUENCE [LARGE SCALE GENOMIC DNA]</scope>
    <source>
        <strain evidence="9 10">34/80</strain>
    </source>
</reference>
<proteinExistence type="inferred from homology"/>
<dbReference type="Proteomes" id="UP000524450">
    <property type="component" value="Unassembled WGS sequence"/>
</dbReference>
<dbReference type="NCBIfam" id="NF003013">
    <property type="entry name" value="PRK03846.1"/>
    <property type="match status" value="1"/>
</dbReference>
<evidence type="ECO:0000313" key="9">
    <source>
        <dbReference type="EMBL" id="MBB4225861.1"/>
    </source>
</evidence>
<dbReference type="EC" id="2.7.1.25" evidence="2 6"/>
<evidence type="ECO:0000313" key="10">
    <source>
        <dbReference type="Proteomes" id="UP000524450"/>
    </source>
</evidence>
<dbReference type="GO" id="GO:0005524">
    <property type="term" value="F:ATP binding"/>
    <property type="evidence" value="ECO:0007669"/>
    <property type="project" value="UniProtKB-UniRule"/>
</dbReference>